<keyword evidence="3" id="KW-1185">Reference proteome</keyword>
<proteinExistence type="predicted"/>
<dbReference type="Proteomes" id="UP000004625">
    <property type="component" value="Unassembled WGS sequence"/>
</dbReference>
<feature type="signal peptide" evidence="1">
    <location>
        <begin position="1"/>
        <end position="21"/>
    </location>
</feature>
<dbReference type="EMBL" id="AGEY01000062">
    <property type="protein sequence ID" value="EHL98794.1"/>
    <property type="molecule type" value="Genomic_DNA"/>
</dbReference>
<dbReference type="AlphaFoldDB" id="G9ZNP6"/>
<name>G9ZNP6_9LACO</name>
<protein>
    <submittedName>
        <fullName evidence="2">Uncharacterized protein</fullName>
    </submittedName>
</protein>
<organism evidence="2 3">
    <name type="scientific">Lentilactobacillus parafarraginis F0439</name>
    <dbReference type="NCBI Taxonomy" id="797515"/>
    <lineage>
        <taxon>Bacteria</taxon>
        <taxon>Bacillati</taxon>
        <taxon>Bacillota</taxon>
        <taxon>Bacilli</taxon>
        <taxon>Lactobacillales</taxon>
        <taxon>Lactobacillaceae</taxon>
        <taxon>Lentilactobacillus</taxon>
    </lineage>
</organism>
<dbReference type="STRING" id="797515.HMPREF9103_01350"/>
<accession>G9ZNP6</accession>
<dbReference type="HOGENOM" id="CLU_1784435_0_0_9"/>
<reference evidence="2 3" key="1">
    <citation type="submission" date="2011-09" db="EMBL/GenBank/DDBJ databases">
        <authorList>
            <person name="Weinstock G."/>
            <person name="Sodergren E."/>
            <person name="Clifton S."/>
            <person name="Fulton L."/>
            <person name="Fulton B."/>
            <person name="Courtney L."/>
            <person name="Fronick C."/>
            <person name="Harrison M."/>
            <person name="Strong C."/>
            <person name="Farmer C."/>
            <person name="Delahaunty K."/>
            <person name="Markovic C."/>
            <person name="Hall O."/>
            <person name="Minx P."/>
            <person name="Tomlinson C."/>
            <person name="Mitreva M."/>
            <person name="Hou S."/>
            <person name="Chen J."/>
            <person name="Wollam A."/>
            <person name="Pepin K.H."/>
            <person name="Johnson M."/>
            <person name="Bhonagiri V."/>
            <person name="Zhang X."/>
            <person name="Suruliraj S."/>
            <person name="Warren W."/>
            <person name="Chinwalla A."/>
            <person name="Mardis E.R."/>
            <person name="Wilson R.K."/>
        </authorList>
    </citation>
    <scope>NUCLEOTIDE SEQUENCE [LARGE SCALE GENOMIC DNA]</scope>
    <source>
        <strain evidence="2 3">F0439</strain>
    </source>
</reference>
<dbReference type="RefSeq" id="WP_008212399.1">
    <property type="nucleotide sequence ID" value="NZ_JH414959.1"/>
</dbReference>
<sequence>MKKLIAITMVTFGLMVGFDLATQQASAYSWHSGTPSFAKGYWHTRGRGSVTFHVFKNHVWFRYSGWNRYGSRKWRAPWHGYDHTRFAYKVKSAALVYVDNQQDGQWLYLGVEKISQNHIRLFTQKSIKGGMVYFYKPENLYRGIK</sequence>
<keyword evidence="1" id="KW-0732">Signal</keyword>
<comment type="caution">
    <text evidence="2">The sequence shown here is derived from an EMBL/GenBank/DDBJ whole genome shotgun (WGS) entry which is preliminary data.</text>
</comment>
<feature type="chain" id="PRO_5039596601" evidence="1">
    <location>
        <begin position="22"/>
        <end position="145"/>
    </location>
</feature>
<evidence type="ECO:0000313" key="3">
    <source>
        <dbReference type="Proteomes" id="UP000004625"/>
    </source>
</evidence>
<evidence type="ECO:0000313" key="2">
    <source>
        <dbReference type="EMBL" id="EHL98794.1"/>
    </source>
</evidence>
<evidence type="ECO:0000256" key="1">
    <source>
        <dbReference type="SAM" id="SignalP"/>
    </source>
</evidence>
<gene>
    <name evidence="2" type="ORF">HMPREF9103_01350</name>
</gene>